<sequence length="154" mass="17647">MTVKTHPTYVEIHKACVELRYNSWLMKFKPDMVIGLIRGGLIPAVIVSHALDDTKMEAIDYASGDGAGDNRYSHTNKIPKFDTAKRILIVDDICDTGYSMQEVANEYKIRGHQILTFALYYKESSVFKPDYVWQTIPADSPWIIFPFENITHDE</sequence>
<dbReference type="Pfam" id="PF00156">
    <property type="entry name" value="Pribosyltran"/>
    <property type="match status" value="1"/>
</dbReference>
<proteinExistence type="predicted"/>
<evidence type="ECO:0000256" key="2">
    <source>
        <dbReference type="ARBA" id="ARBA00022679"/>
    </source>
</evidence>
<dbReference type="SUPFAM" id="SSF53271">
    <property type="entry name" value="PRTase-like"/>
    <property type="match status" value="1"/>
</dbReference>
<gene>
    <name evidence="4" type="ORF">LCGC14_1371040</name>
</gene>
<reference evidence="4" key="1">
    <citation type="journal article" date="2015" name="Nature">
        <title>Complex archaea that bridge the gap between prokaryotes and eukaryotes.</title>
        <authorList>
            <person name="Spang A."/>
            <person name="Saw J.H."/>
            <person name="Jorgensen S.L."/>
            <person name="Zaremba-Niedzwiedzka K."/>
            <person name="Martijn J."/>
            <person name="Lind A.E."/>
            <person name="van Eijk R."/>
            <person name="Schleper C."/>
            <person name="Guy L."/>
            <person name="Ettema T.J."/>
        </authorList>
    </citation>
    <scope>NUCLEOTIDE SEQUENCE</scope>
</reference>
<dbReference type="PANTHER" id="PTHR43363">
    <property type="entry name" value="HYPOXANTHINE PHOSPHORIBOSYLTRANSFERASE"/>
    <property type="match status" value="1"/>
</dbReference>
<dbReference type="InterPro" id="IPR029057">
    <property type="entry name" value="PRTase-like"/>
</dbReference>
<dbReference type="PANTHER" id="PTHR43363:SF1">
    <property type="entry name" value="HYPOXANTHINE-GUANINE PHOSPHORIBOSYLTRANSFERASE"/>
    <property type="match status" value="1"/>
</dbReference>
<comment type="caution">
    <text evidence="4">The sequence shown here is derived from an EMBL/GenBank/DDBJ whole genome shotgun (WGS) entry which is preliminary data.</text>
</comment>
<keyword evidence="2" id="KW-0808">Transferase</keyword>
<dbReference type="InterPro" id="IPR000836">
    <property type="entry name" value="PRTase_dom"/>
</dbReference>
<protein>
    <recommendedName>
        <fullName evidence="3">Phosphoribosyltransferase domain-containing protein</fullName>
    </recommendedName>
</protein>
<feature type="domain" description="Phosphoribosyltransferase" evidence="3">
    <location>
        <begin position="23"/>
        <end position="146"/>
    </location>
</feature>
<organism evidence="4">
    <name type="scientific">marine sediment metagenome</name>
    <dbReference type="NCBI Taxonomy" id="412755"/>
    <lineage>
        <taxon>unclassified sequences</taxon>
        <taxon>metagenomes</taxon>
        <taxon>ecological metagenomes</taxon>
    </lineage>
</organism>
<dbReference type="GO" id="GO:0016757">
    <property type="term" value="F:glycosyltransferase activity"/>
    <property type="evidence" value="ECO:0007669"/>
    <property type="project" value="UniProtKB-KW"/>
</dbReference>
<dbReference type="AlphaFoldDB" id="A0A0F9KRC8"/>
<name>A0A0F9KRC8_9ZZZZ</name>
<evidence type="ECO:0000313" key="4">
    <source>
        <dbReference type="EMBL" id="KKM77336.1"/>
    </source>
</evidence>
<evidence type="ECO:0000259" key="3">
    <source>
        <dbReference type="Pfam" id="PF00156"/>
    </source>
</evidence>
<dbReference type="Gene3D" id="3.40.50.2020">
    <property type="match status" value="1"/>
</dbReference>
<accession>A0A0F9KRC8</accession>
<evidence type="ECO:0000256" key="1">
    <source>
        <dbReference type="ARBA" id="ARBA00022676"/>
    </source>
</evidence>
<keyword evidence="1" id="KW-0328">Glycosyltransferase</keyword>
<dbReference type="EMBL" id="LAZR01008659">
    <property type="protein sequence ID" value="KKM77336.1"/>
    <property type="molecule type" value="Genomic_DNA"/>
</dbReference>
<dbReference type="CDD" id="cd06223">
    <property type="entry name" value="PRTases_typeI"/>
    <property type="match status" value="1"/>
</dbReference>